<protein>
    <submittedName>
        <fullName evidence="12">ABC transporter ATP-binding protein</fullName>
    </submittedName>
</protein>
<gene>
    <name evidence="12" type="ORF">GCM10023165_19090</name>
</gene>
<dbReference type="Pfam" id="PF00005">
    <property type="entry name" value="ABC_tran"/>
    <property type="match status" value="1"/>
</dbReference>
<dbReference type="InterPro" id="IPR027417">
    <property type="entry name" value="P-loop_NTPase"/>
</dbReference>
<keyword evidence="13" id="KW-1185">Reference proteome</keyword>
<feature type="transmembrane region" description="Helical" evidence="9">
    <location>
        <begin position="83"/>
        <end position="103"/>
    </location>
</feature>
<dbReference type="Gene3D" id="1.20.1560.10">
    <property type="entry name" value="ABC transporter type 1, transmembrane domain"/>
    <property type="match status" value="1"/>
</dbReference>
<comment type="subcellular location">
    <subcellularLocation>
        <location evidence="1">Cell membrane</location>
        <topology evidence="1">Multi-pass membrane protein</topology>
    </subcellularLocation>
</comment>
<dbReference type="SUPFAM" id="SSF52540">
    <property type="entry name" value="P-loop containing nucleoside triphosphate hydrolases"/>
    <property type="match status" value="1"/>
</dbReference>
<evidence type="ECO:0000256" key="8">
    <source>
        <dbReference type="SAM" id="MobiDB-lite"/>
    </source>
</evidence>
<keyword evidence="2" id="KW-1003">Cell membrane</keyword>
<dbReference type="PROSITE" id="PS00211">
    <property type="entry name" value="ABC_TRANSPORTER_1"/>
    <property type="match status" value="1"/>
</dbReference>
<dbReference type="InterPro" id="IPR039421">
    <property type="entry name" value="Type_1_exporter"/>
</dbReference>
<name>A0ABP8HJ24_9BURK</name>
<evidence type="ECO:0000256" key="7">
    <source>
        <dbReference type="ARBA" id="ARBA00023136"/>
    </source>
</evidence>
<feature type="transmembrane region" description="Helical" evidence="9">
    <location>
        <begin position="155"/>
        <end position="177"/>
    </location>
</feature>
<keyword evidence="7 9" id="KW-0472">Membrane</keyword>
<dbReference type="PROSITE" id="PS50929">
    <property type="entry name" value="ABC_TM1F"/>
    <property type="match status" value="1"/>
</dbReference>
<dbReference type="EMBL" id="BAABGJ010000015">
    <property type="protein sequence ID" value="GAA4339614.1"/>
    <property type="molecule type" value="Genomic_DNA"/>
</dbReference>
<evidence type="ECO:0000256" key="2">
    <source>
        <dbReference type="ARBA" id="ARBA00022475"/>
    </source>
</evidence>
<dbReference type="GO" id="GO:0005524">
    <property type="term" value="F:ATP binding"/>
    <property type="evidence" value="ECO:0007669"/>
    <property type="project" value="UniProtKB-KW"/>
</dbReference>
<keyword evidence="4" id="KW-0547">Nucleotide-binding</keyword>
<dbReference type="InterPro" id="IPR036640">
    <property type="entry name" value="ABC1_TM_sf"/>
</dbReference>
<evidence type="ECO:0000259" key="10">
    <source>
        <dbReference type="PROSITE" id="PS50893"/>
    </source>
</evidence>
<dbReference type="Gene3D" id="3.40.50.300">
    <property type="entry name" value="P-loop containing nucleotide triphosphate hydrolases"/>
    <property type="match status" value="1"/>
</dbReference>
<dbReference type="InterPro" id="IPR003593">
    <property type="entry name" value="AAA+_ATPase"/>
</dbReference>
<evidence type="ECO:0000256" key="3">
    <source>
        <dbReference type="ARBA" id="ARBA00022692"/>
    </source>
</evidence>
<evidence type="ECO:0000313" key="12">
    <source>
        <dbReference type="EMBL" id="GAA4339614.1"/>
    </source>
</evidence>
<feature type="region of interest" description="Disordered" evidence="8">
    <location>
        <begin position="610"/>
        <end position="635"/>
    </location>
</feature>
<reference evidence="13" key="1">
    <citation type="journal article" date="2019" name="Int. J. Syst. Evol. Microbiol.">
        <title>The Global Catalogue of Microorganisms (GCM) 10K type strain sequencing project: providing services to taxonomists for standard genome sequencing and annotation.</title>
        <authorList>
            <consortium name="The Broad Institute Genomics Platform"/>
            <consortium name="The Broad Institute Genome Sequencing Center for Infectious Disease"/>
            <person name="Wu L."/>
            <person name="Ma J."/>
        </authorList>
    </citation>
    <scope>NUCLEOTIDE SEQUENCE [LARGE SCALE GENOMIC DNA]</scope>
    <source>
        <strain evidence="13">JCM 17804</strain>
    </source>
</reference>
<organism evidence="12 13">
    <name type="scientific">Variovorax defluvii</name>
    <dbReference type="NCBI Taxonomy" id="913761"/>
    <lineage>
        <taxon>Bacteria</taxon>
        <taxon>Pseudomonadati</taxon>
        <taxon>Pseudomonadota</taxon>
        <taxon>Betaproteobacteria</taxon>
        <taxon>Burkholderiales</taxon>
        <taxon>Comamonadaceae</taxon>
        <taxon>Variovorax</taxon>
    </lineage>
</organism>
<evidence type="ECO:0000256" key="4">
    <source>
        <dbReference type="ARBA" id="ARBA00022741"/>
    </source>
</evidence>
<evidence type="ECO:0000256" key="9">
    <source>
        <dbReference type="SAM" id="Phobius"/>
    </source>
</evidence>
<comment type="caution">
    <text evidence="12">The sequence shown here is derived from an EMBL/GenBank/DDBJ whole genome shotgun (WGS) entry which is preliminary data.</text>
</comment>
<feature type="transmembrane region" description="Helical" evidence="9">
    <location>
        <begin position="289"/>
        <end position="308"/>
    </location>
</feature>
<feature type="transmembrane region" description="Helical" evidence="9">
    <location>
        <begin position="183"/>
        <end position="202"/>
    </location>
</feature>
<dbReference type="InterPro" id="IPR011527">
    <property type="entry name" value="ABC1_TM_dom"/>
</dbReference>
<feature type="domain" description="ABC transmembrane type-1" evidence="11">
    <location>
        <begin position="40"/>
        <end position="326"/>
    </location>
</feature>
<keyword evidence="3 9" id="KW-0812">Transmembrane</keyword>
<dbReference type="PANTHER" id="PTHR43394:SF1">
    <property type="entry name" value="ATP-BINDING CASSETTE SUB-FAMILY B MEMBER 10, MITOCHONDRIAL"/>
    <property type="match status" value="1"/>
</dbReference>
<feature type="domain" description="ABC transporter" evidence="10">
    <location>
        <begin position="360"/>
        <end position="600"/>
    </location>
</feature>
<evidence type="ECO:0000256" key="5">
    <source>
        <dbReference type="ARBA" id="ARBA00022840"/>
    </source>
</evidence>
<evidence type="ECO:0000259" key="11">
    <source>
        <dbReference type="PROSITE" id="PS50929"/>
    </source>
</evidence>
<dbReference type="SMART" id="SM00382">
    <property type="entry name" value="AAA"/>
    <property type="match status" value="1"/>
</dbReference>
<dbReference type="Pfam" id="PF00664">
    <property type="entry name" value="ABC_membrane"/>
    <property type="match status" value="1"/>
</dbReference>
<dbReference type="RefSeq" id="WP_345537465.1">
    <property type="nucleotide sequence ID" value="NZ_BAABGJ010000015.1"/>
</dbReference>
<evidence type="ECO:0000256" key="6">
    <source>
        <dbReference type="ARBA" id="ARBA00022989"/>
    </source>
</evidence>
<dbReference type="InterPro" id="IPR017871">
    <property type="entry name" value="ABC_transporter-like_CS"/>
</dbReference>
<evidence type="ECO:0000313" key="13">
    <source>
        <dbReference type="Proteomes" id="UP001500975"/>
    </source>
</evidence>
<keyword evidence="6 9" id="KW-1133">Transmembrane helix</keyword>
<dbReference type="InterPro" id="IPR003439">
    <property type="entry name" value="ABC_transporter-like_ATP-bd"/>
</dbReference>
<accession>A0ABP8HJ24</accession>
<dbReference type="SUPFAM" id="SSF90123">
    <property type="entry name" value="ABC transporter transmembrane region"/>
    <property type="match status" value="1"/>
</dbReference>
<proteinExistence type="predicted"/>
<feature type="transmembrane region" description="Helical" evidence="9">
    <location>
        <begin position="39"/>
        <end position="63"/>
    </location>
</feature>
<keyword evidence="5 12" id="KW-0067">ATP-binding</keyword>
<dbReference type="PROSITE" id="PS50893">
    <property type="entry name" value="ABC_TRANSPORTER_2"/>
    <property type="match status" value="1"/>
</dbReference>
<dbReference type="PANTHER" id="PTHR43394">
    <property type="entry name" value="ATP-DEPENDENT PERMEASE MDL1, MITOCHONDRIAL"/>
    <property type="match status" value="1"/>
</dbReference>
<dbReference type="Proteomes" id="UP001500975">
    <property type="component" value="Unassembled WGS sequence"/>
</dbReference>
<evidence type="ECO:0000256" key="1">
    <source>
        <dbReference type="ARBA" id="ARBA00004651"/>
    </source>
</evidence>
<sequence>MFSFFEKRLHPYPCAEPTLPPQGFFAFLWACTDGLRGKILAMALLTAVMAAFEALLFAMLGRVVDWLGHQAPQRLWEERGTTLTWLGIALAASIAVVALQTIVKHQTLAVNLPMRLRWNFHRLMLGQSMAFYQDEFAGRITAKVMQTALAVRETIFVLADVLVAMGVYVATMIVLAAVLDRQLMLPFVVWLLLYIGTLFFFVPRLGKIGKAQADARAMMTGRVTDAYTNIATVKLFSHTHREAGFARAAMEDFMVTGYGQMRLVSAFEITNHTLSMGLTAGMAGMGLWLWSQGAVGVGAVAAATAMALRLQGMSHWIMWEMTSLFENIGTVQDGMKTLSRPRTVLDAPDARALQVTRGEVRFEHASFRYADGGRRVIDDLTLTVAPGEKIGLVGRSGAGKSTLVNLLLRFHDLESGRILIDGQDIARVTQDSLRAHIGMVTQDTSLLHRSVADNIAYGKPDADAAQIRAAAERAEAHDFIESLGDPNGRRGYEAHVGERGVKLSGGQRQRIAIARVMLKDAPILLLDEATSALDSEVEAAIQASLYRLMEGKTVIAIAHRLSTIAAMDRLVVMDEGRVVEQGDHQTLLARGGLYARLWAHQSGGFLGEDDVEGDSLAAGTEQPVPAMAGTGTLPS</sequence>